<dbReference type="PANTHER" id="PTHR23419:SF8">
    <property type="entry name" value="FI09726P"/>
    <property type="match status" value="1"/>
</dbReference>
<name>A0ABS1JSZ8_9BURK</name>
<proteinExistence type="inferred from homology"/>
<dbReference type="Gene3D" id="3.30.70.120">
    <property type="match status" value="1"/>
</dbReference>
<dbReference type="InterPro" id="IPR015867">
    <property type="entry name" value="N-reg_PII/ATP_PRibTrfase_C"/>
</dbReference>
<dbReference type="Proteomes" id="UP000622707">
    <property type="component" value="Unassembled WGS sequence"/>
</dbReference>
<gene>
    <name evidence="2" type="ORF">JI746_16375</name>
</gene>
<evidence type="ECO:0000313" key="2">
    <source>
        <dbReference type="EMBL" id="MBL0426690.1"/>
    </source>
</evidence>
<organism evidence="2 3">
    <name type="scientific">Ramlibacter alkalitolerans</name>
    <dbReference type="NCBI Taxonomy" id="2039631"/>
    <lineage>
        <taxon>Bacteria</taxon>
        <taxon>Pseudomonadati</taxon>
        <taxon>Pseudomonadota</taxon>
        <taxon>Betaproteobacteria</taxon>
        <taxon>Burkholderiales</taxon>
        <taxon>Comamonadaceae</taxon>
        <taxon>Ramlibacter</taxon>
    </lineage>
</organism>
<accession>A0ABS1JSZ8</accession>
<dbReference type="Pfam" id="PF03091">
    <property type="entry name" value="CutA1"/>
    <property type="match status" value="1"/>
</dbReference>
<sequence length="120" mass="13416">MENSQGRDILTVTTTVGSRDDAQKLARAIMQARLAACVQVEEGLTSFYRWQGKECEDAELRLTVKTLPGCEAALQALFREQHPYELPQFVAVRMQAGEGYFAWVRGEVAVPEDPRETLGL</sequence>
<comment type="caution">
    <text evidence="2">The sequence shown here is derived from an EMBL/GenBank/DDBJ whole genome shotgun (WGS) entry which is preliminary data.</text>
</comment>
<reference evidence="2 3" key="1">
    <citation type="journal article" date="2017" name="Int. J. Syst. Evol. Microbiol.">
        <title>Ramlibacter alkalitolerans sp. nov., alkali-tolerant bacterium isolated from soil of ginseng.</title>
        <authorList>
            <person name="Lee D.H."/>
            <person name="Cha C.J."/>
        </authorList>
    </citation>
    <scope>NUCLEOTIDE SEQUENCE [LARGE SCALE GENOMIC DNA]</scope>
    <source>
        <strain evidence="2 3">KACC 19305</strain>
    </source>
</reference>
<dbReference type="EMBL" id="JAEQND010000008">
    <property type="protein sequence ID" value="MBL0426690.1"/>
    <property type="molecule type" value="Genomic_DNA"/>
</dbReference>
<keyword evidence="3" id="KW-1185">Reference proteome</keyword>
<dbReference type="PANTHER" id="PTHR23419">
    <property type="entry name" value="DIVALENT CATION TOLERANCE CUTA-RELATED"/>
    <property type="match status" value="1"/>
</dbReference>
<evidence type="ECO:0000313" key="3">
    <source>
        <dbReference type="Proteomes" id="UP000622707"/>
    </source>
</evidence>
<comment type="similarity">
    <text evidence="1">Belongs to the CutA family.</text>
</comment>
<dbReference type="SUPFAM" id="SSF54913">
    <property type="entry name" value="GlnB-like"/>
    <property type="match status" value="1"/>
</dbReference>
<protein>
    <submittedName>
        <fullName evidence="2">Divalent-cation tolerance protein CutA</fullName>
    </submittedName>
</protein>
<dbReference type="InterPro" id="IPR004323">
    <property type="entry name" value="Ion_tolerance_CutA"/>
</dbReference>
<evidence type="ECO:0000256" key="1">
    <source>
        <dbReference type="ARBA" id="ARBA00010169"/>
    </source>
</evidence>
<dbReference type="InterPro" id="IPR011322">
    <property type="entry name" value="N-reg_PII-like_a/b"/>
</dbReference>